<proteinExistence type="predicted"/>
<name>A0ACC6FTP5_9HELI</name>
<gene>
    <name evidence="1" type="ORF">NYG90_07585</name>
</gene>
<evidence type="ECO:0000313" key="1">
    <source>
        <dbReference type="EMBL" id="MDL0082527.1"/>
    </source>
</evidence>
<keyword evidence="2" id="KW-1185">Reference proteome</keyword>
<dbReference type="EMBL" id="JANURN010000006">
    <property type="protein sequence ID" value="MDL0082527.1"/>
    <property type="molecule type" value="Genomic_DNA"/>
</dbReference>
<dbReference type="EC" id="2.5.1.31" evidence="1"/>
<accession>A0ACC6FTP5</accession>
<organism evidence="1 2">
    <name type="scientific">Helicobacter zhangjianzhongii</name>
    <dbReference type="NCBI Taxonomy" id="2974574"/>
    <lineage>
        <taxon>Bacteria</taxon>
        <taxon>Pseudomonadati</taxon>
        <taxon>Campylobacterota</taxon>
        <taxon>Epsilonproteobacteria</taxon>
        <taxon>Campylobacterales</taxon>
        <taxon>Helicobacteraceae</taxon>
        <taxon>Helicobacter</taxon>
    </lineage>
</organism>
<sequence length="236" mass="26937">MLPPLNHLAIIMDGNGRWAQLQGKPRQAGHKKGASNVRTITNWCAKHDIGYLTLYAFSTENWNRPKTEVDFLMKLLERYLRDEAKTYHDNAIRFRAIGDIDFFSQPLKHLILDLESSTSHYTNLTQTLALNYGSRNEITRACRKIVLASPKLSDDPQEAAKALESTLANALDTADMPDVDLLIRTGGEQRLSNFLLWQASYAELAFTQTLWPDFNINELARIIEEFHSRTRRFGGL</sequence>
<reference evidence="1 2" key="1">
    <citation type="journal article" date="2023" name="Microorganisms">
        <title>Isolation and Genomic Characteristics of Cat-Borne Campylobacter felis sp. nov. and Sheep-Borne Campylobacter ovis sp. nov.</title>
        <authorList>
            <person name="Wang H."/>
            <person name="Li Y."/>
            <person name="Gu Y."/>
            <person name="Zhou G."/>
            <person name="Chen X."/>
            <person name="Zhang X."/>
            <person name="Shao Z."/>
            <person name="Zhang J."/>
            <person name="Zhang M."/>
        </authorList>
    </citation>
    <scope>NUCLEOTIDE SEQUENCE [LARGE SCALE GENOMIC DNA]</scope>
    <source>
        <strain evidence="1 2">XJK30-2</strain>
    </source>
</reference>
<dbReference type="Proteomes" id="UP001173802">
    <property type="component" value="Unassembled WGS sequence"/>
</dbReference>
<comment type="caution">
    <text evidence="1">The sequence shown here is derived from an EMBL/GenBank/DDBJ whole genome shotgun (WGS) entry which is preliminary data.</text>
</comment>
<keyword evidence="1" id="KW-0808">Transferase</keyword>
<evidence type="ECO:0000313" key="2">
    <source>
        <dbReference type="Proteomes" id="UP001173802"/>
    </source>
</evidence>
<protein>
    <submittedName>
        <fullName evidence="1">Di-trans,poly-cis-decaprenylcistransferase</fullName>
        <ecNumber evidence="1">2.5.1.31</ecNumber>
    </submittedName>
</protein>